<proteinExistence type="predicted"/>
<dbReference type="Proteomes" id="UP000203816">
    <property type="component" value="Segment"/>
</dbReference>
<sequence>MKTFQEFMLESTLPKLKVSKPSEVVGMGQYKGWTAKQFEKQYNEILTSAKTADKKELKALSAKLNGMYANVSDDELADQFESAAKKILK</sequence>
<dbReference type="GeneID" id="29059422"/>
<evidence type="ECO:0000313" key="1">
    <source>
        <dbReference type="EMBL" id="ANM46596.1"/>
    </source>
</evidence>
<dbReference type="RefSeq" id="YP_009279993.1">
    <property type="nucleotide sequence ID" value="NC_031020.1"/>
</dbReference>
<evidence type="ECO:0000313" key="2">
    <source>
        <dbReference type="Proteomes" id="UP000203816"/>
    </source>
</evidence>
<name>A0A192YCJ0_9CAUD</name>
<keyword evidence="2" id="KW-1185">Reference proteome</keyword>
<reference evidence="1 2" key="1">
    <citation type="submission" date="2016-04" db="EMBL/GenBank/DDBJ databases">
        <title>Comparative genomics of Morganella phages MP1 and MP2 define new clades among the T4 and T7-like Viruses.</title>
        <authorList>
            <person name="Pinto G."/>
            <person name="Oliveira A."/>
            <person name="Malgorzata L."/>
            <person name="Kropinski A."/>
            <person name="Azeredo J."/>
        </authorList>
    </citation>
    <scope>NUCLEOTIDE SEQUENCE [LARGE SCALE GENOMIC DNA]</scope>
</reference>
<dbReference type="KEGG" id="vg:29059422"/>
<accession>A0A192YCJ0</accession>
<gene>
    <name evidence="1" type="ORF">MP1_gp0135</name>
</gene>
<protein>
    <submittedName>
        <fullName evidence="1">Uncharacterized protein</fullName>
    </submittedName>
</protein>
<dbReference type="EMBL" id="KX078569">
    <property type="protein sequence ID" value="ANM46596.1"/>
    <property type="molecule type" value="Genomic_DNA"/>
</dbReference>
<organism evidence="1 2">
    <name type="scientific">Morganella phage vB_MmoM_MP1</name>
    <dbReference type="NCBI Taxonomy" id="1852628"/>
    <lineage>
        <taxon>Viruses</taxon>
        <taxon>Duplodnaviria</taxon>
        <taxon>Heunggongvirae</taxon>
        <taxon>Uroviricota</taxon>
        <taxon>Caudoviricetes</taxon>
        <taxon>Pantevenvirales</taxon>
        <taxon>Straboviridae</taxon>
        <taxon>Gualtarvirus</taxon>
        <taxon>Gualtarvirus mp1</taxon>
    </lineage>
</organism>